<dbReference type="AlphaFoldDB" id="A0AAX1N0X7"/>
<dbReference type="KEGG" id="fya:KMW28_15885"/>
<evidence type="ECO:0000313" key="2">
    <source>
        <dbReference type="Proteomes" id="UP000678679"/>
    </source>
</evidence>
<organism evidence="1 2">
    <name type="scientific">Flammeovirga yaeyamensis</name>
    <dbReference type="NCBI Taxonomy" id="367791"/>
    <lineage>
        <taxon>Bacteria</taxon>
        <taxon>Pseudomonadati</taxon>
        <taxon>Bacteroidota</taxon>
        <taxon>Cytophagia</taxon>
        <taxon>Cytophagales</taxon>
        <taxon>Flammeovirgaceae</taxon>
        <taxon>Flammeovirga</taxon>
    </lineage>
</organism>
<dbReference type="EMBL" id="CP076132">
    <property type="protein sequence ID" value="QWG01125.1"/>
    <property type="molecule type" value="Genomic_DNA"/>
</dbReference>
<protein>
    <submittedName>
        <fullName evidence="1">Uncharacterized protein</fullName>
    </submittedName>
</protein>
<name>A0AAX1N0X7_9BACT</name>
<proteinExistence type="predicted"/>
<evidence type="ECO:0000313" key="1">
    <source>
        <dbReference type="EMBL" id="QWG01125.1"/>
    </source>
</evidence>
<dbReference type="PROSITE" id="PS51257">
    <property type="entry name" value="PROKAR_LIPOPROTEIN"/>
    <property type="match status" value="1"/>
</dbReference>
<keyword evidence="2" id="KW-1185">Reference proteome</keyword>
<gene>
    <name evidence="1" type="ORF">KMW28_15885</name>
</gene>
<reference evidence="1 2" key="1">
    <citation type="submission" date="2021-05" db="EMBL/GenBank/DDBJ databases">
        <title>Comparative genomic studies on the polysaccharide-degrading batcterial strains of the Flammeovirga genus.</title>
        <authorList>
            <person name="Zewei F."/>
            <person name="Zheng Z."/>
            <person name="Yu L."/>
            <person name="Ruyue G."/>
            <person name="Yanhong M."/>
            <person name="Yuanyuan C."/>
            <person name="Jingyan G."/>
            <person name="Wenjun H."/>
        </authorList>
    </citation>
    <scope>NUCLEOTIDE SEQUENCE [LARGE SCALE GENOMIC DNA]</scope>
    <source>
        <strain evidence="1 2">NBRC:100898</strain>
    </source>
</reference>
<dbReference type="Proteomes" id="UP000678679">
    <property type="component" value="Chromosome 1"/>
</dbReference>
<sequence>MKQLLKRALILSLFHFIIIAACGIIPGDPGCGPGWDEHLEINNIEIMSGKVVFHNEEWHYLRDHQSENYQEAIINIRLNMLVNGEAVGSVMEDHQKVNNYFFIQQAYASPGPNFILEQEIEDYKIIYSEDVDGRIAGEDLSDLFFITDVYNPDKGYRTKSDWIETGGLQHLLITPQPSFKLKLLEYVAFTNGDITFELILKDGTVFKSNKAKFTISDQTM</sequence>
<accession>A0AAX1N0X7</accession>
<dbReference type="RefSeq" id="WP_169662677.1">
    <property type="nucleotide sequence ID" value="NZ_CP076132.1"/>
</dbReference>